<feature type="compositionally biased region" description="Polar residues" evidence="5">
    <location>
        <begin position="1211"/>
        <end position="1225"/>
    </location>
</feature>
<feature type="compositionally biased region" description="Basic and acidic residues" evidence="5">
    <location>
        <begin position="1135"/>
        <end position="1150"/>
    </location>
</feature>
<accession>A0ABD3TJD9</accession>
<comment type="subcellular location">
    <subcellularLocation>
        <location evidence="1">Nucleus</location>
    </subcellularLocation>
</comment>
<feature type="compositionally biased region" description="Basic residues" evidence="5">
    <location>
        <begin position="520"/>
        <end position="536"/>
    </location>
</feature>
<feature type="region of interest" description="Disordered" evidence="5">
    <location>
        <begin position="520"/>
        <end position="549"/>
    </location>
</feature>
<dbReference type="Pfam" id="PF05029">
    <property type="entry name" value="TIMELESS_C"/>
    <property type="match status" value="1"/>
</dbReference>
<evidence type="ECO:0000313" key="8">
    <source>
        <dbReference type="EMBL" id="KAL3836515.1"/>
    </source>
</evidence>
<evidence type="ECO:0000256" key="1">
    <source>
        <dbReference type="ARBA" id="ARBA00004123"/>
    </source>
</evidence>
<evidence type="ECO:0000256" key="2">
    <source>
        <dbReference type="ARBA" id="ARBA00008174"/>
    </source>
</evidence>
<feature type="domain" description="Timeless N-terminal" evidence="6">
    <location>
        <begin position="21"/>
        <end position="281"/>
    </location>
</feature>
<dbReference type="GO" id="GO:0048511">
    <property type="term" value="P:rhythmic process"/>
    <property type="evidence" value="ECO:0007669"/>
    <property type="project" value="UniProtKB-KW"/>
</dbReference>
<organism evidence="8 9">
    <name type="scientific">Sinanodonta woodiana</name>
    <name type="common">Chinese pond mussel</name>
    <name type="synonym">Anodonta woodiana</name>
    <dbReference type="NCBI Taxonomy" id="1069815"/>
    <lineage>
        <taxon>Eukaryota</taxon>
        <taxon>Metazoa</taxon>
        <taxon>Spiralia</taxon>
        <taxon>Lophotrochozoa</taxon>
        <taxon>Mollusca</taxon>
        <taxon>Bivalvia</taxon>
        <taxon>Autobranchia</taxon>
        <taxon>Heteroconchia</taxon>
        <taxon>Palaeoheterodonta</taxon>
        <taxon>Unionida</taxon>
        <taxon>Unionoidea</taxon>
        <taxon>Unionidae</taxon>
        <taxon>Unioninae</taxon>
        <taxon>Sinanodonta</taxon>
    </lineage>
</organism>
<dbReference type="InterPro" id="IPR006906">
    <property type="entry name" value="Timeless_N"/>
</dbReference>
<evidence type="ECO:0000256" key="5">
    <source>
        <dbReference type="SAM" id="MobiDB-lite"/>
    </source>
</evidence>
<dbReference type="Pfam" id="PF04821">
    <property type="entry name" value="TIMELESS"/>
    <property type="match status" value="1"/>
</dbReference>
<evidence type="ECO:0008006" key="10">
    <source>
        <dbReference type="Google" id="ProtNLM"/>
    </source>
</evidence>
<feature type="region of interest" description="Disordered" evidence="5">
    <location>
        <begin position="926"/>
        <end position="1000"/>
    </location>
</feature>
<dbReference type="Pfam" id="PF26019">
    <property type="entry name" value="HTH_TIMELESS"/>
    <property type="match status" value="2"/>
</dbReference>
<comment type="caution">
    <text evidence="8">The sequence shown here is derived from an EMBL/GenBank/DDBJ whole genome shotgun (WGS) entry which is preliminary data.</text>
</comment>
<evidence type="ECO:0000256" key="4">
    <source>
        <dbReference type="ARBA" id="ARBA00023306"/>
    </source>
</evidence>
<keyword evidence="4" id="KW-0131">Cell cycle</keyword>
<dbReference type="InterPro" id="IPR007725">
    <property type="entry name" value="TIMELESS_C"/>
</dbReference>
<dbReference type="PANTHER" id="PTHR22940:SF4">
    <property type="entry name" value="PROTEIN TIMELESS HOMOLOG"/>
    <property type="match status" value="1"/>
</dbReference>
<feature type="compositionally biased region" description="Acidic residues" evidence="5">
    <location>
        <begin position="961"/>
        <end position="973"/>
    </location>
</feature>
<feature type="compositionally biased region" description="Basic and acidic residues" evidence="5">
    <location>
        <begin position="1158"/>
        <end position="1168"/>
    </location>
</feature>
<dbReference type="Proteomes" id="UP001634394">
    <property type="component" value="Unassembled WGS sequence"/>
</dbReference>
<evidence type="ECO:0000313" key="9">
    <source>
        <dbReference type="Proteomes" id="UP001634394"/>
    </source>
</evidence>
<keyword evidence="9" id="KW-1185">Reference proteome</keyword>
<evidence type="ECO:0000256" key="3">
    <source>
        <dbReference type="ARBA" id="ARBA00023242"/>
    </source>
</evidence>
<name>A0ABD3TJD9_SINWO</name>
<reference evidence="8 9" key="1">
    <citation type="submission" date="2024-11" db="EMBL/GenBank/DDBJ databases">
        <title>Chromosome-level genome assembly of the freshwater bivalve Anodonta woodiana.</title>
        <authorList>
            <person name="Chen X."/>
        </authorList>
    </citation>
    <scope>NUCLEOTIDE SEQUENCE [LARGE SCALE GENOMIC DNA]</scope>
    <source>
        <strain evidence="8">MN2024</strain>
        <tissue evidence="8">Gills</tissue>
    </source>
</reference>
<dbReference type="EMBL" id="JBJQND010000018">
    <property type="protein sequence ID" value="KAL3836515.1"/>
    <property type="molecule type" value="Genomic_DNA"/>
</dbReference>
<sequence length="1400" mass="161822">MVMHVELQATCSALGYQEGDKYVREPDCLETVKDLIRFLKREDDCDIRRQLGDAQIVQNDLLPILKQYDHEDTLWETTVRLLVNLTQPAFLCFNNQIPEEKTMRNYYMEVETHLQTYKEAFASEDVFAVITKKLGDLLKLDWENRQEEDRLLIERLLILIRNVLHVPPNLAAEQRTDDDASIHDQVLWAMHVSGLEDLLLYIASSEDERQYAMHILEIVSLMFREQNPEILASAGVGRSLTEKEKDERELEIIRQEELARKRSNLLKVNTRHSRFGGTYVVKNMMSISERELIYHKSQGDVNNINLDMNKKPKKKPKNRKPLKEKELIRRSTLSIRLSLKEFCIQFLENCYNPLMYTVKDLLNHEKTQDHDETYYLWAMRFFMEFCRLHSKQVDLVSETMSVPTFHYIQVQLFSYYEMIMMEKKEAIIWGNRAHLALKAYQELLMTLDSMDRSGNPQLMESSRIIKSNIFYMMEFRDIFLTMLRRFDENRQSRSYLKDLIETTHLFLKMLEHFSKKTKHLVVEKKKKKKGGRKKKPESKGSHQPSEPTAQEIEDLWDEVSSDLSAIFQGRTEVPQNVSPFDAASEVDINEQRVDAMIRIQDMLREKKPGEAVALFRAAREVWPERNEFGTPDISPEDEFMCLREIFMTSLPHEQEEVAEVEKAEQEFDFKDFVMKFSRPEILKPYVILLGDVKKNSTHTNHCIIKMMHRIAVDLKCLGMMFQASLFRTFQQILLGPLAKSDRFKEIAKFATFVVRKFVETAQKNPKVFMELLFWKSCKDGYEILEGYGTYSQIKAKVLWTEDLEQEVRRLYEEYVEQDNEGKDVVDCIAERITDPTKSRGQIIRELKRQSLITSAKDLRRPKGNTRSGPWKEEHELELRELFDRFKSSSDPVGNIASNLSIKRSKAKVIEKVLQLGLVEDRKQLYKKRSRKSRKGGSNYEDDDDDLNDRENSHQEFQELPSDFEEPDLPESSDDNGSAGSSSDESDSDGEKEAESFADNLVCEGNMSSTIRSLVEKGYRDQVHWIERALRRTAEDRESEEPVAVPIVPLTEENETAMEDEIFLSFLTKIGIAAPANEQEAFWRIPANLTASELKNIADGLELNENGVPVAAEKIKIVQKTKQNTQKKRKQKKKKTKDDAHKKKKNQDVSKRFVALQEMAKKKKEDDAHGKRRSRDVNDSNVALPTPAKEKSVVKSKKKRVRKMMDSDKIENQSTVPIQPLQFSSDSEGDENSLAIVKSSKKKSRQDLSNEIDEQDILTSKHTSKKSRMLKSDDSDDDDGDQVKISGSGATKRSRSLNKDDDDDKVKASPPTKRSRIILSDDSDVEKENVASQGNAEPLKFGDSDSDDDIPLSAVVGKKAAPESFPATLYTQPESDSDLDDHVSLRKVLQRKNVIESDEED</sequence>
<protein>
    <recommendedName>
        <fullName evidence="10">Protein timeless homolog</fullName>
    </recommendedName>
</protein>
<evidence type="ECO:0000259" key="7">
    <source>
        <dbReference type="Pfam" id="PF05029"/>
    </source>
</evidence>
<keyword evidence="3" id="KW-0539">Nucleus</keyword>
<feature type="compositionally biased region" description="Basic residues" evidence="5">
    <location>
        <begin position="1124"/>
        <end position="1134"/>
    </location>
</feature>
<evidence type="ECO:0000259" key="6">
    <source>
        <dbReference type="Pfam" id="PF04821"/>
    </source>
</evidence>
<dbReference type="GO" id="GO:0005634">
    <property type="term" value="C:nucleus"/>
    <property type="evidence" value="ECO:0007669"/>
    <property type="project" value="UniProtKB-SubCell"/>
</dbReference>
<feature type="domain" description="Timeless C-terminal" evidence="7">
    <location>
        <begin position="1010"/>
        <end position="1094"/>
    </location>
</feature>
<proteinExistence type="inferred from homology"/>
<feature type="region of interest" description="Disordered" evidence="5">
    <location>
        <begin position="1119"/>
        <end position="1381"/>
    </location>
</feature>
<gene>
    <name evidence="8" type="ORF">ACJMK2_021941</name>
</gene>
<comment type="similarity">
    <text evidence="2">Belongs to the timeless family.</text>
</comment>
<dbReference type="InterPro" id="IPR044998">
    <property type="entry name" value="Timeless"/>
</dbReference>
<dbReference type="PANTHER" id="PTHR22940">
    <property type="entry name" value="TIMEOUT/TIMELESS-2"/>
    <property type="match status" value="1"/>
</dbReference>